<comment type="subunit">
    <text evidence="4">The 26S proteasome consists of a 20S proteasome core and two 19S regulatory subunits. The 20S proteasome core is composed of 28 subunits that are arranged in four stacked rings, resulting in a barrel-shaped structure. The two end rings are each formed by seven alpha subunits, and the two central rings are each formed by seven beta subunits. The catalytic chamber with the active sites is on the inside of the barrel.</text>
</comment>
<dbReference type="RefSeq" id="XP_014653285.1">
    <property type="nucleotide sequence ID" value="XM_014797799.1"/>
</dbReference>
<dbReference type="GO" id="GO:0005737">
    <property type="term" value="C:cytoplasm"/>
    <property type="evidence" value="ECO:0007669"/>
    <property type="project" value="UniProtKB-SubCell"/>
</dbReference>
<keyword evidence="8" id="KW-1185">Reference proteome</keyword>
<evidence type="ECO:0000256" key="4">
    <source>
        <dbReference type="ARBA" id="ARBA00026071"/>
    </source>
</evidence>
<dbReference type="CDD" id="cd03758">
    <property type="entry name" value="proteasome_beta_type_2"/>
    <property type="match status" value="1"/>
</dbReference>
<evidence type="ECO:0000256" key="3">
    <source>
        <dbReference type="ARBA" id="ARBA00023242"/>
    </source>
</evidence>
<dbReference type="PANTHER" id="PTHR32194:SF2">
    <property type="entry name" value="PROTEASOME SUBUNIT BETA TYPE-1"/>
    <property type="match status" value="1"/>
</dbReference>
<evidence type="ECO:0000313" key="8">
    <source>
        <dbReference type="Proteomes" id="UP000053758"/>
    </source>
</evidence>
<dbReference type="Gene3D" id="3.60.20.10">
    <property type="entry name" value="Glutamine Phosphoribosylpyrophosphate, subunit 1, domain 1"/>
    <property type="match status" value="1"/>
</dbReference>
<dbReference type="Pfam" id="PF00227">
    <property type="entry name" value="Proteasome"/>
    <property type="match status" value="1"/>
</dbReference>
<proteinExistence type="inferred from homology"/>
<feature type="region of interest" description="Disordered" evidence="6">
    <location>
        <begin position="74"/>
        <end position="98"/>
    </location>
</feature>
<dbReference type="GO" id="GO:0005839">
    <property type="term" value="C:proteasome core complex"/>
    <property type="evidence" value="ECO:0007669"/>
    <property type="project" value="InterPro"/>
</dbReference>
<protein>
    <recommendedName>
        <fullName evidence="5">Proteasome subunit beta</fullName>
    </recommendedName>
</protein>
<accession>A0A081CPC0</accession>
<evidence type="ECO:0000256" key="2">
    <source>
        <dbReference type="ARBA" id="ARBA00022942"/>
    </source>
</evidence>
<dbReference type="InterPro" id="IPR001353">
    <property type="entry name" value="Proteasome_sua/b"/>
</dbReference>
<gene>
    <name evidence="7" type="ORF">PAN0_125c6778</name>
</gene>
<dbReference type="GO" id="GO:0005634">
    <property type="term" value="C:nucleus"/>
    <property type="evidence" value="ECO:0007669"/>
    <property type="project" value="UniProtKB-SubCell"/>
</dbReference>
<dbReference type="InterPro" id="IPR029055">
    <property type="entry name" value="Ntn_hydrolases_N"/>
</dbReference>
<dbReference type="InterPro" id="IPR035206">
    <property type="entry name" value="Proteasome_beta2"/>
</dbReference>
<comment type="similarity">
    <text evidence="5">Belongs to the peptidase T1B family.</text>
</comment>
<evidence type="ECO:0000313" key="7">
    <source>
        <dbReference type="EMBL" id="GAK68516.1"/>
    </source>
</evidence>
<evidence type="ECO:0000256" key="5">
    <source>
        <dbReference type="RuleBase" id="RU004203"/>
    </source>
</evidence>
<comment type="subunit">
    <text evidence="5">Component of the proteasome complex.</text>
</comment>
<dbReference type="GeneID" id="26307561"/>
<keyword evidence="3 5" id="KW-0539">Nucleus</keyword>
<dbReference type="AlphaFoldDB" id="A0A081CPC0"/>
<name>A0A081CPC0_PSEA2</name>
<evidence type="ECO:0000256" key="6">
    <source>
        <dbReference type="SAM" id="MobiDB-lite"/>
    </source>
</evidence>
<dbReference type="EMBL" id="DF830192">
    <property type="protein sequence ID" value="GAK68516.1"/>
    <property type="molecule type" value="Genomic_DNA"/>
</dbReference>
<keyword evidence="2 5" id="KW-0647">Proteasome</keyword>
<sequence length="253" mass="28444">MTGGPPRLRRLRVAQVPLSPVTHPLAAPLDILILLTPTSGRSFLVIHLDLRTTHSIAPSHIDQIQPQLIAAPQRIDSRTRSQASTVHSAPRTDNMKSDVDKQKVLSDHLVMTFSGEPGDTLQFSEYIERNTRLYSIRSAAAWIRKQLAESLRSRSPYQVNLLLGGFDLPTSEPALYWIDYLGTMATVPFAAHGYGAFFAMSTLDRYHRPDMSLEEGLDLLRRCINELKQRFIVDLGQFTVRVIDRDGARTVQL</sequence>
<comment type="subcellular location">
    <subcellularLocation>
        <location evidence="5">Cytoplasm</location>
    </subcellularLocation>
    <subcellularLocation>
        <location evidence="5">Nucleus</location>
    </subcellularLocation>
</comment>
<dbReference type="InterPro" id="IPR023333">
    <property type="entry name" value="Proteasome_suB-type"/>
</dbReference>
<reference evidence="7" key="1">
    <citation type="submission" date="2014-07" db="EMBL/GenBank/DDBJ databases">
        <title>Draft genome sequence of the yeast Pseudozyma antarctica JCM 10317 known as a producer of lipase B which used in a wide range of industrial applications.</title>
        <authorList>
            <person name="Morita T."/>
            <person name="Saika A."/>
            <person name="Koike H."/>
        </authorList>
    </citation>
    <scope>NUCLEOTIDE SEQUENCE</scope>
    <source>
        <strain evidence="7">JCM 10317</strain>
    </source>
</reference>
<keyword evidence="1 5" id="KW-0963">Cytoplasm</keyword>
<evidence type="ECO:0000256" key="1">
    <source>
        <dbReference type="ARBA" id="ARBA00022490"/>
    </source>
</evidence>
<dbReference type="PANTHER" id="PTHR32194">
    <property type="entry name" value="METALLOPROTEASE TLDD"/>
    <property type="match status" value="1"/>
</dbReference>
<organism evidence="7">
    <name type="scientific">Pseudozyma antarctica</name>
    <name type="common">Yeast</name>
    <name type="synonym">Candida antarctica</name>
    <dbReference type="NCBI Taxonomy" id="84753"/>
    <lineage>
        <taxon>Eukaryota</taxon>
        <taxon>Fungi</taxon>
        <taxon>Dikarya</taxon>
        <taxon>Basidiomycota</taxon>
        <taxon>Ustilaginomycotina</taxon>
        <taxon>Ustilaginomycetes</taxon>
        <taxon>Ustilaginales</taxon>
        <taxon>Ustilaginaceae</taxon>
        <taxon>Moesziomyces</taxon>
    </lineage>
</organism>
<dbReference type="HOGENOM" id="CLU_1098364_0_0_1"/>
<dbReference type="GO" id="GO:0010498">
    <property type="term" value="P:proteasomal protein catabolic process"/>
    <property type="evidence" value="ECO:0007669"/>
    <property type="project" value="InterPro"/>
</dbReference>
<dbReference type="SUPFAM" id="SSF56235">
    <property type="entry name" value="N-terminal nucleophile aminohydrolases (Ntn hydrolases)"/>
    <property type="match status" value="1"/>
</dbReference>
<comment type="function">
    <text evidence="5">Component of the proteasome, a multicatalytic proteinase complex which is characterized by its ability to cleave peptides with Arg, Phe, Tyr, Leu, and Glu adjacent to the leaving group at neutral or slightly basic pH. The proteasome has an ATP-dependent proteolytic activity.</text>
</comment>
<dbReference type="Proteomes" id="UP000053758">
    <property type="component" value="Unassembled WGS sequence"/>
</dbReference>